<protein>
    <submittedName>
        <fullName evidence="2">Uncharacterized protein</fullName>
    </submittedName>
</protein>
<reference evidence="3" key="1">
    <citation type="submission" date="2016-10" db="EMBL/GenBank/DDBJ databases">
        <authorList>
            <person name="Varghese N."/>
            <person name="Submissions S."/>
        </authorList>
    </citation>
    <scope>NUCLEOTIDE SEQUENCE [LARGE SCALE GENOMIC DNA]</scope>
    <source>
        <strain evidence="3">DSM 43161</strain>
    </source>
</reference>
<keyword evidence="3" id="KW-1185">Reference proteome</keyword>
<feature type="compositionally biased region" description="Basic and acidic residues" evidence="1">
    <location>
        <begin position="290"/>
        <end position="310"/>
    </location>
</feature>
<feature type="compositionally biased region" description="Low complexity" evidence="1">
    <location>
        <begin position="374"/>
        <end position="404"/>
    </location>
</feature>
<dbReference type="RefSeq" id="WP_075015177.1">
    <property type="nucleotide sequence ID" value="NZ_FOWE01000010.1"/>
</dbReference>
<accession>A0A1I5HPW9</accession>
<dbReference type="Proteomes" id="UP000183642">
    <property type="component" value="Unassembled WGS sequence"/>
</dbReference>
<name>A0A1I5HPW9_9ACTN</name>
<feature type="region of interest" description="Disordered" evidence="1">
    <location>
        <begin position="288"/>
        <end position="427"/>
    </location>
</feature>
<feature type="region of interest" description="Disordered" evidence="1">
    <location>
        <begin position="1"/>
        <end position="38"/>
    </location>
</feature>
<dbReference type="EMBL" id="FOWE01000010">
    <property type="protein sequence ID" value="SFO50179.1"/>
    <property type="molecule type" value="Genomic_DNA"/>
</dbReference>
<proteinExistence type="predicted"/>
<evidence type="ECO:0000313" key="2">
    <source>
        <dbReference type="EMBL" id="SFO50179.1"/>
    </source>
</evidence>
<evidence type="ECO:0000313" key="3">
    <source>
        <dbReference type="Proteomes" id="UP000183642"/>
    </source>
</evidence>
<dbReference type="AlphaFoldDB" id="A0A1I5HPW9"/>
<evidence type="ECO:0000256" key="1">
    <source>
        <dbReference type="SAM" id="MobiDB-lite"/>
    </source>
</evidence>
<sequence length="598" mass="61218">MSASPSAVLRLRMRHGGPGRPPDPSSAPTRLERAELHPDGLPPSAVLVVRRLTAVLPPFETAPRSSRGDGPRWDHRLRQELTDLARRAARPDRGRLPDDAEAVLFGDRAELVACLVTDLLRGVADRCWWWEGPLLGTGTTDVAAVLARDVALLPGALDQLQTWDLADAAVRRLPLGQATALLAGIRRTFALPSAAPGSRAATAPGNVLSHGRATDREAGTAEPPSARGAADPAVDGRGNGTPDVAAWERWLGSSAVPSSLDGERALLLATALLLVRAPGAARSAVVSAALERDASRRDVALGPDPARRTPDAGPAPEGFPESGAGSATPAGPNDSSVAPGVGAVHVDRPDAGPAGGIGAPGPRGAGDAPGAGASGDAASTPPSGSRTPADAAAGSTRSGSSGFPGPVPVPVTEQEPSPGDGSVSGLPEAVRTGLAGVFYLIDLVPRLDRWTADGVPPGAGEAWHAGHLTGWALLEALGRGLLAAHPSTVAGEADHDGLWRLLARLDGRLTGVPTVALDPAVVTRVGQRLADELGTDVTRAIDALRVPGRVDHSRTHVDVVMDLESISVPVRMAGLDRDPGWVPALSHVIAFHYARGGP</sequence>
<gene>
    <name evidence="2" type="ORF">SAMN05660359_03900</name>
</gene>
<feature type="region of interest" description="Disordered" evidence="1">
    <location>
        <begin position="195"/>
        <end position="241"/>
    </location>
</feature>
<dbReference type="OrthoDB" id="5525274at2"/>
<feature type="compositionally biased region" description="Gly residues" evidence="1">
    <location>
        <begin position="353"/>
        <end position="373"/>
    </location>
</feature>
<organism evidence="2 3">
    <name type="scientific">Geodermatophilus obscurus</name>
    <dbReference type="NCBI Taxonomy" id="1861"/>
    <lineage>
        <taxon>Bacteria</taxon>
        <taxon>Bacillati</taxon>
        <taxon>Actinomycetota</taxon>
        <taxon>Actinomycetes</taxon>
        <taxon>Geodermatophilales</taxon>
        <taxon>Geodermatophilaceae</taxon>
        <taxon>Geodermatophilus</taxon>
    </lineage>
</organism>